<sequence>MAKKLPSASSFATKWGRRIKGATQDVRDGIERVEEAPTLAAVRAIPKMKMRILDAIDSGKVEAGLKRVTLEDWKRAALTKGVGRIAAGADEATGKVEEFAAELLPHIARGQAELEGLPDLTIEDSINRVGTFIRHMAGFKRGARR</sequence>
<name>A0A0F9BWJ5_9ZZZZ</name>
<evidence type="ECO:0000313" key="1">
    <source>
        <dbReference type="EMBL" id="KKL26280.1"/>
    </source>
</evidence>
<gene>
    <name evidence="1" type="ORF">LCGC14_2396880</name>
</gene>
<accession>A0A0F9BWJ5</accession>
<protein>
    <submittedName>
        <fullName evidence="1">Uncharacterized protein</fullName>
    </submittedName>
</protein>
<dbReference type="AlphaFoldDB" id="A0A0F9BWJ5"/>
<organism evidence="1">
    <name type="scientific">marine sediment metagenome</name>
    <dbReference type="NCBI Taxonomy" id="412755"/>
    <lineage>
        <taxon>unclassified sequences</taxon>
        <taxon>metagenomes</taxon>
        <taxon>ecological metagenomes</taxon>
    </lineage>
</organism>
<reference evidence="1" key="1">
    <citation type="journal article" date="2015" name="Nature">
        <title>Complex archaea that bridge the gap between prokaryotes and eukaryotes.</title>
        <authorList>
            <person name="Spang A."/>
            <person name="Saw J.H."/>
            <person name="Jorgensen S.L."/>
            <person name="Zaremba-Niedzwiedzka K."/>
            <person name="Martijn J."/>
            <person name="Lind A.E."/>
            <person name="van Eijk R."/>
            <person name="Schleper C."/>
            <person name="Guy L."/>
            <person name="Ettema T.J."/>
        </authorList>
    </citation>
    <scope>NUCLEOTIDE SEQUENCE</scope>
</reference>
<dbReference type="EMBL" id="LAZR01035891">
    <property type="protein sequence ID" value="KKL26280.1"/>
    <property type="molecule type" value="Genomic_DNA"/>
</dbReference>
<proteinExistence type="predicted"/>
<comment type="caution">
    <text evidence="1">The sequence shown here is derived from an EMBL/GenBank/DDBJ whole genome shotgun (WGS) entry which is preliminary data.</text>
</comment>